<name>C1MPS2_MICPC</name>
<sequence>MEDDARRPRPAAPRRARLLLASPRLASSSVLRRARFLFLTRSRRLVAAGVGRAARPAVHRGRASVPRCSPRAERRDREGVAARRRRPRRDAMARRRRARRARPRRLVRGDREERVREVRRRGVPQRLRASGVEGRRVRGVRDDATETDAREALSRRRRRARADVARRGRDGVRVGRGAQGQGGREGGEPQAVDDGGAEREEDDRGGVGATAEGGGRVEGRSGARDLGADERADAGEEEDRRARGGDARGVRPQESIRGVSERSIAAGYRHRCSNKLRLRL</sequence>
<keyword evidence="3" id="KW-1185">Reference proteome</keyword>
<accession>C1MPS2</accession>
<dbReference type="AlphaFoldDB" id="C1MPS2"/>
<proteinExistence type="predicted"/>
<dbReference type="Proteomes" id="UP000001876">
    <property type="component" value="Unassembled WGS sequence"/>
</dbReference>
<gene>
    <name evidence="2" type="ORF">MICPUCDRAFT_67136</name>
</gene>
<evidence type="ECO:0000256" key="1">
    <source>
        <dbReference type="SAM" id="MobiDB-lite"/>
    </source>
</evidence>
<feature type="region of interest" description="Disordered" evidence="1">
    <location>
        <begin position="53"/>
        <end position="258"/>
    </location>
</feature>
<evidence type="ECO:0000313" key="3">
    <source>
        <dbReference type="Proteomes" id="UP000001876"/>
    </source>
</evidence>
<organism evidence="3">
    <name type="scientific">Micromonas pusilla (strain CCMP1545)</name>
    <name type="common">Picoplanktonic green alga</name>
    <dbReference type="NCBI Taxonomy" id="564608"/>
    <lineage>
        <taxon>Eukaryota</taxon>
        <taxon>Viridiplantae</taxon>
        <taxon>Chlorophyta</taxon>
        <taxon>Mamiellophyceae</taxon>
        <taxon>Mamiellales</taxon>
        <taxon>Mamiellaceae</taxon>
        <taxon>Micromonas</taxon>
    </lineage>
</organism>
<protein>
    <submittedName>
        <fullName evidence="2">Predicted protein</fullName>
    </submittedName>
</protein>
<feature type="compositionally biased region" description="Basic and acidic residues" evidence="1">
    <location>
        <begin position="196"/>
        <end position="205"/>
    </location>
</feature>
<feature type="compositionally biased region" description="Basic residues" evidence="1">
    <location>
        <begin position="82"/>
        <end position="106"/>
    </location>
</feature>
<feature type="compositionally biased region" description="Basic and acidic residues" evidence="1">
    <location>
        <begin position="70"/>
        <end position="81"/>
    </location>
</feature>
<feature type="compositionally biased region" description="Basic and acidic residues" evidence="1">
    <location>
        <begin position="215"/>
        <end position="251"/>
    </location>
</feature>
<reference evidence="2 3" key="1">
    <citation type="journal article" date="2009" name="Science">
        <title>Green evolution and dynamic adaptations revealed by genomes of the marine picoeukaryotes Micromonas.</title>
        <authorList>
            <person name="Worden A.Z."/>
            <person name="Lee J.H."/>
            <person name="Mock T."/>
            <person name="Rouze P."/>
            <person name="Simmons M.P."/>
            <person name="Aerts A.L."/>
            <person name="Allen A.E."/>
            <person name="Cuvelier M.L."/>
            <person name="Derelle E."/>
            <person name="Everett M.V."/>
            <person name="Foulon E."/>
            <person name="Grimwood J."/>
            <person name="Gundlach H."/>
            <person name="Henrissat B."/>
            <person name="Napoli C."/>
            <person name="McDonald S.M."/>
            <person name="Parker M.S."/>
            <person name="Rombauts S."/>
            <person name="Salamov A."/>
            <person name="Von Dassow P."/>
            <person name="Badger J.H."/>
            <person name="Coutinho P.M."/>
            <person name="Demir E."/>
            <person name="Dubchak I."/>
            <person name="Gentemann C."/>
            <person name="Eikrem W."/>
            <person name="Gready J.E."/>
            <person name="John U."/>
            <person name="Lanier W."/>
            <person name="Lindquist E.A."/>
            <person name="Lucas S."/>
            <person name="Mayer K.F."/>
            <person name="Moreau H."/>
            <person name="Not F."/>
            <person name="Otillar R."/>
            <person name="Panaud O."/>
            <person name="Pangilinan J."/>
            <person name="Paulsen I."/>
            <person name="Piegu B."/>
            <person name="Poliakov A."/>
            <person name="Robbens S."/>
            <person name="Schmutz J."/>
            <person name="Toulza E."/>
            <person name="Wyss T."/>
            <person name="Zelensky A."/>
            <person name="Zhou K."/>
            <person name="Armbrust E.V."/>
            <person name="Bhattacharya D."/>
            <person name="Goodenough U.W."/>
            <person name="Van de Peer Y."/>
            <person name="Grigoriev I.V."/>
        </authorList>
    </citation>
    <scope>NUCLEOTIDE SEQUENCE [LARGE SCALE GENOMIC DNA]</scope>
    <source>
        <strain evidence="2 3">CCMP1545</strain>
    </source>
</reference>
<dbReference type="KEGG" id="mpp:MICPUCDRAFT_67136"/>
<dbReference type="OMA" id="RVHRDQG"/>
<dbReference type="RefSeq" id="XP_003058000.1">
    <property type="nucleotide sequence ID" value="XM_003057954.1"/>
</dbReference>
<dbReference type="GeneID" id="9683049"/>
<dbReference type="EMBL" id="GG663738">
    <property type="protein sequence ID" value="EEH57951.1"/>
    <property type="molecule type" value="Genomic_DNA"/>
</dbReference>
<evidence type="ECO:0000313" key="2">
    <source>
        <dbReference type="EMBL" id="EEH57951.1"/>
    </source>
</evidence>
<feature type="compositionally biased region" description="Basic and acidic residues" evidence="1">
    <location>
        <begin position="161"/>
        <end position="173"/>
    </location>
</feature>
<feature type="compositionally biased region" description="Basic and acidic residues" evidence="1">
    <location>
        <begin position="133"/>
        <end position="154"/>
    </location>
</feature>
<feature type="compositionally biased region" description="Basic and acidic residues" evidence="1">
    <location>
        <begin position="107"/>
        <end position="116"/>
    </location>
</feature>